<evidence type="ECO:0000256" key="18">
    <source>
        <dbReference type="HAMAP-Rule" id="MF_01283"/>
    </source>
</evidence>
<dbReference type="GO" id="GO:0003935">
    <property type="term" value="F:GTP cyclohydrolase II activity"/>
    <property type="evidence" value="ECO:0007669"/>
    <property type="project" value="UniProtKB-EC"/>
</dbReference>
<feature type="binding site" evidence="18">
    <location>
        <position position="360"/>
    </location>
    <ligand>
        <name>GTP</name>
        <dbReference type="ChEBI" id="CHEBI:37565"/>
    </ligand>
</feature>
<dbReference type="HAMAP" id="MF_01283">
    <property type="entry name" value="RibBA"/>
    <property type="match status" value="1"/>
</dbReference>
<feature type="binding site" evidence="18">
    <location>
        <position position="151"/>
    </location>
    <ligand>
        <name>Mg(2+)</name>
        <dbReference type="ChEBI" id="CHEBI:18420"/>
        <label>2</label>
    </ligand>
</feature>
<comment type="function">
    <text evidence="18">Catalyzes the conversion of GTP to 2,5-diamino-6-ribosylamino-4(3H)-pyrimidinone 5'-phosphate (DARP), formate and pyrophosphate.</text>
</comment>
<comment type="cofactor">
    <cofactor evidence="18">
        <name>Zn(2+)</name>
        <dbReference type="ChEBI" id="CHEBI:29105"/>
    </cofactor>
    <text evidence="18">Binds 1 zinc ion per subunit.</text>
</comment>
<evidence type="ECO:0000256" key="13">
    <source>
        <dbReference type="ARBA" id="ARBA00023134"/>
    </source>
</evidence>
<feature type="binding site" evidence="18">
    <location>
        <position position="35"/>
    </location>
    <ligand>
        <name>Mg(2+)</name>
        <dbReference type="ChEBI" id="CHEBI:18420"/>
        <label>1</label>
    </ligand>
</feature>
<feature type="binding site" evidence="18">
    <location>
        <position position="365"/>
    </location>
    <ligand>
        <name>GTP</name>
        <dbReference type="ChEBI" id="CHEBI:37565"/>
    </ligand>
</feature>
<comment type="pathway">
    <text evidence="3 18">Cofactor biosynthesis; riboflavin biosynthesis; 5-amino-6-(D-ribitylamino)uracil from GTP: step 1/4.</text>
</comment>
<evidence type="ECO:0000256" key="5">
    <source>
        <dbReference type="ARBA" id="ARBA00005520"/>
    </source>
</evidence>
<dbReference type="GO" id="GO:0008686">
    <property type="term" value="F:3,4-dihydroxy-2-butanone-4-phosphate synthase activity"/>
    <property type="evidence" value="ECO:0007669"/>
    <property type="project" value="UniProtKB-EC"/>
</dbReference>
<protein>
    <recommendedName>
        <fullName evidence="18">Riboflavin biosynthesis protein RibBA</fullName>
    </recommendedName>
    <domain>
        <recommendedName>
            <fullName evidence="18">3,4-dihydroxy-2-butanone 4-phosphate synthase</fullName>
            <shortName evidence="18">DHBP synthase</shortName>
            <ecNumber evidence="18">4.1.99.12</ecNumber>
        </recommendedName>
    </domain>
    <domain>
        <recommendedName>
            <fullName evidence="18">GTP cyclohydrolase-2</fullName>
            <ecNumber evidence="18">3.5.4.25</ecNumber>
        </recommendedName>
        <alternativeName>
            <fullName evidence="18">GTP cyclohydrolase II</fullName>
        </alternativeName>
    </domain>
</protein>
<comment type="caution">
    <text evidence="20">The sequence shown here is derived from an EMBL/GenBank/DDBJ whole genome shotgun (WGS) entry which is preliminary data.</text>
</comment>
<dbReference type="RefSeq" id="WP_194124375.1">
    <property type="nucleotide sequence ID" value="NZ_JACYGY010000002.1"/>
</dbReference>
<dbReference type="NCBIfam" id="TIGR00505">
    <property type="entry name" value="ribA"/>
    <property type="match status" value="1"/>
</dbReference>
<gene>
    <name evidence="18" type="primary">ribBA</name>
    <name evidence="20" type="ORF">IEE83_29980</name>
</gene>
<dbReference type="Gene3D" id="3.90.870.10">
    <property type="entry name" value="DHBP synthase"/>
    <property type="match status" value="1"/>
</dbReference>
<dbReference type="NCBIfam" id="NF006803">
    <property type="entry name" value="PRK09311.1"/>
    <property type="match status" value="1"/>
</dbReference>
<dbReference type="HAMAP" id="MF_00180">
    <property type="entry name" value="RibB"/>
    <property type="match status" value="1"/>
</dbReference>
<comment type="cofactor">
    <cofactor evidence="18">
        <name>Mg(2+)</name>
        <dbReference type="ChEBI" id="CHEBI:18420"/>
    </cofactor>
    <cofactor evidence="18">
        <name>Mn(2+)</name>
        <dbReference type="ChEBI" id="CHEBI:29035"/>
    </cofactor>
    <text evidence="18">Binds 2 divalent metal cations per subunit. Magnesium or manganese.</text>
</comment>
<evidence type="ECO:0000313" key="20">
    <source>
        <dbReference type="EMBL" id="MBE9466120.1"/>
    </source>
</evidence>
<feature type="active site" description="Nucleophile; for GTP cyclohydrolase activity" evidence="18">
    <location>
        <position position="339"/>
    </location>
</feature>
<feature type="binding site" evidence="18">
    <location>
        <begin position="260"/>
        <end position="264"/>
    </location>
    <ligand>
        <name>GTP</name>
        <dbReference type="ChEBI" id="CHEBI:37565"/>
    </ligand>
</feature>
<feature type="binding site" evidence="18">
    <location>
        <position position="39"/>
    </location>
    <ligand>
        <name>D-ribulose 5-phosphate</name>
        <dbReference type="ChEBI" id="CHEBI:58121"/>
    </ligand>
</feature>
<feature type="region of interest" description="GTP cyclohydrolase II" evidence="18">
    <location>
        <begin position="210"/>
        <end position="415"/>
    </location>
</feature>
<dbReference type="PANTHER" id="PTHR21327">
    <property type="entry name" value="GTP CYCLOHYDROLASE II-RELATED"/>
    <property type="match status" value="1"/>
</dbReference>
<evidence type="ECO:0000313" key="21">
    <source>
        <dbReference type="Proteomes" id="UP000634134"/>
    </source>
</evidence>
<feature type="binding site" evidence="18">
    <location>
        <position position="276"/>
    </location>
    <ligand>
        <name>Zn(2+)</name>
        <dbReference type="ChEBI" id="CHEBI:29105"/>
        <note>catalytic</note>
    </ligand>
</feature>
<evidence type="ECO:0000256" key="3">
    <source>
        <dbReference type="ARBA" id="ARBA00004853"/>
    </source>
</evidence>
<dbReference type="NCBIfam" id="TIGR00506">
    <property type="entry name" value="ribB"/>
    <property type="match status" value="1"/>
</dbReference>
<dbReference type="InterPro" id="IPR000422">
    <property type="entry name" value="DHBP_synthase_RibB"/>
</dbReference>
<keyword evidence="9 18" id="KW-0547">Nucleotide-binding</keyword>
<sequence length="415" mass="45639">MNNNSNSIVLDSIEDAIEAIRNGQMIVVVDDEDRENEGDFICAAELVTPEIINFMAKEGRGLICAPITEERCVELELDMMVGNNTALHETAFTVSVDLLGNGCTTGISASDRAKTIQALVNPDTKPSDLGRPGHIFPLRAKKGGVLRRTGHTEAAIDFARLAGLAPAGVLVEILNEDGSMARLPQLREIANRFNLKLVSVKDLIEYRLRKESLIKREIGVDMPTEWGHFDLIAYRQVNTGDLHLALVKGTWEKDEPVLVRVHSSCMTGDIFGSCRCDCGPQLHAAMDLVSKEGKGVIVYMNQEGRGIGLLNKLKAYKLQEMGRDTVEANIELGFGSDERDYGVGAQILRDLDITKIKLITNNPKKRAGLIGYGLEIVDSVSIEIPSNPYNEKYLLTKRDKMGHNLSHLSFPGTQV</sequence>
<feature type="binding site" evidence="18">
    <location>
        <position position="35"/>
    </location>
    <ligand>
        <name>Mg(2+)</name>
        <dbReference type="ChEBI" id="CHEBI:18420"/>
        <label>2</label>
    </ligand>
</feature>
<keyword evidence="12 18" id="KW-0460">Magnesium</keyword>
<comment type="similarity">
    <text evidence="6 18">In the C-terminal section; belongs to the GTP cyclohydrolase II family.</text>
</comment>
<evidence type="ECO:0000256" key="7">
    <source>
        <dbReference type="ARBA" id="ARBA00022619"/>
    </source>
</evidence>
<name>A0ABR9WL44_9BACT</name>
<evidence type="ECO:0000256" key="17">
    <source>
        <dbReference type="ARBA" id="ARBA00049295"/>
    </source>
</evidence>
<feature type="binding site" evidence="18">
    <location>
        <position position="265"/>
    </location>
    <ligand>
        <name>Zn(2+)</name>
        <dbReference type="ChEBI" id="CHEBI:29105"/>
        <note>catalytic</note>
    </ligand>
</feature>
<dbReference type="InterPro" id="IPR016299">
    <property type="entry name" value="Riboflavin_synth_RibBA"/>
</dbReference>
<feature type="binding site" evidence="18">
    <location>
        <position position="325"/>
    </location>
    <ligand>
        <name>GTP</name>
        <dbReference type="ChEBI" id="CHEBI:37565"/>
    </ligand>
</feature>
<comment type="similarity">
    <text evidence="5 18">In the N-terminal section; belongs to the DHBP synthase family.</text>
</comment>
<feature type="site" description="Essential for DHBP synthase activity" evidence="18">
    <location>
        <position position="172"/>
    </location>
</feature>
<feature type="binding site" evidence="18">
    <location>
        <position position="278"/>
    </location>
    <ligand>
        <name>Zn(2+)</name>
        <dbReference type="ChEBI" id="CHEBI:29105"/>
        <note>catalytic</note>
    </ligand>
</feature>
<evidence type="ECO:0000256" key="16">
    <source>
        <dbReference type="ARBA" id="ARBA00023268"/>
    </source>
</evidence>
<evidence type="ECO:0000256" key="9">
    <source>
        <dbReference type="ARBA" id="ARBA00022741"/>
    </source>
</evidence>
<evidence type="ECO:0000256" key="6">
    <source>
        <dbReference type="ARBA" id="ARBA00008976"/>
    </source>
</evidence>
<dbReference type="EMBL" id="JACYGY010000002">
    <property type="protein sequence ID" value="MBE9466120.1"/>
    <property type="molecule type" value="Genomic_DNA"/>
</dbReference>
<keyword evidence="10 18" id="KW-0378">Hydrolase</keyword>
<feature type="active site" description="Proton acceptor; for GTP cyclohydrolase activity" evidence="18">
    <location>
        <position position="337"/>
    </location>
</feature>
<dbReference type="NCBIfam" id="NF001591">
    <property type="entry name" value="PRK00393.1"/>
    <property type="match status" value="1"/>
</dbReference>
<accession>A0ABR9WL44</accession>
<keyword evidence="8 18" id="KW-0479">Metal-binding</keyword>
<dbReference type="EC" id="4.1.99.12" evidence="18"/>
<comment type="catalytic activity">
    <reaction evidence="17 18">
        <text>GTP + 4 H2O = 2,5-diamino-6-hydroxy-4-(5-phosphoribosylamino)-pyrimidine + formate + 2 phosphate + 3 H(+)</text>
        <dbReference type="Rhea" id="RHEA:23704"/>
        <dbReference type="ChEBI" id="CHEBI:15377"/>
        <dbReference type="ChEBI" id="CHEBI:15378"/>
        <dbReference type="ChEBI" id="CHEBI:15740"/>
        <dbReference type="ChEBI" id="CHEBI:37565"/>
        <dbReference type="ChEBI" id="CHEBI:43474"/>
        <dbReference type="ChEBI" id="CHEBI:58614"/>
        <dbReference type="EC" id="3.5.4.25"/>
    </reaction>
</comment>
<feature type="binding site" evidence="18">
    <location>
        <begin position="34"/>
        <end position="35"/>
    </location>
    <ligand>
        <name>D-ribulose 5-phosphate</name>
        <dbReference type="ChEBI" id="CHEBI:58121"/>
    </ligand>
</feature>
<feature type="binding site" evidence="18">
    <location>
        <position position="281"/>
    </location>
    <ligand>
        <name>GTP</name>
        <dbReference type="ChEBI" id="CHEBI:37565"/>
    </ligand>
</feature>
<evidence type="ECO:0000256" key="14">
    <source>
        <dbReference type="ARBA" id="ARBA00023211"/>
    </source>
</evidence>
<feature type="binding site" evidence="18">
    <location>
        <begin position="303"/>
        <end position="305"/>
    </location>
    <ligand>
        <name>GTP</name>
        <dbReference type="ChEBI" id="CHEBI:37565"/>
    </ligand>
</feature>
<proteinExistence type="inferred from homology"/>
<evidence type="ECO:0000256" key="15">
    <source>
        <dbReference type="ARBA" id="ARBA00023239"/>
    </source>
</evidence>
<evidence type="ECO:0000256" key="4">
    <source>
        <dbReference type="ARBA" id="ARBA00004904"/>
    </source>
</evidence>
<evidence type="ECO:0000256" key="8">
    <source>
        <dbReference type="ARBA" id="ARBA00022723"/>
    </source>
</evidence>
<keyword evidence="7 18" id="KW-0686">Riboflavin biosynthesis</keyword>
<evidence type="ECO:0000256" key="2">
    <source>
        <dbReference type="ARBA" id="ARBA00002284"/>
    </source>
</evidence>
<evidence type="ECO:0000256" key="10">
    <source>
        <dbReference type="ARBA" id="ARBA00022801"/>
    </source>
</evidence>
<keyword evidence="16 18" id="KW-0511">Multifunctional enzyme</keyword>
<dbReference type="InterPro" id="IPR000926">
    <property type="entry name" value="RibA"/>
</dbReference>
<feature type="site" description="Essential for DHBP synthase activity" evidence="18">
    <location>
        <position position="134"/>
    </location>
</feature>
<keyword evidence="13 18" id="KW-0342">GTP-binding</keyword>
<dbReference type="Gene3D" id="3.40.50.10990">
    <property type="entry name" value="GTP cyclohydrolase II"/>
    <property type="match status" value="1"/>
</dbReference>
<feature type="binding site" evidence="18">
    <location>
        <position position="172"/>
    </location>
    <ligand>
        <name>D-ribulose 5-phosphate</name>
        <dbReference type="ChEBI" id="CHEBI:58121"/>
    </ligand>
</feature>
<dbReference type="InterPro" id="IPR017945">
    <property type="entry name" value="DHBP_synth_RibB-like_a/b_dom"/>
</dbReference>
<comment type="catalytic activity">
    <reaction evidence="1 18">
        <text>D-ribulose 5-phosphate = (2S)-2-hydroxy-3-oxobutyl phosphate + formate + H(+)</text>
        <dbReference type="Rhea" id="RHEA:18457"/>
        <dbReference type="ChEBI" id="CHEBI:15378"/>
        <dbReference type="ChEBI" id="CHEBI:15740"/>
        <dbReference type="ChEBI" id="CHEBI:58121"/>
        <dbReference type="ChEBI" id="CHEBI:58830"/>
        <dbReference type="EC" id="4.1.99.12"/>
    </reaction>
</comment>
<keyword evidence="15 18" id="KW-0456">Lyase</keyword>
<dbReference type="InterPro" id="IPR032677">
    <property type="entry name" value="GTP_cyclohydro_II"/>
</dbReference>
<dbReference type="PANTHER" id="PTHR21327:SF18">
    <property type="entry name" value="3,4-DIHYDROXY-2-BUTANONE 4-PHOSPHATE SYNTHASE"/>
    <property type="match status" value="1"/>
</dbReference>
<reference evidence="21" key="1">
    <citation type="submission" date="2023-07" db="EMBL/GenBank/DDBJ databases">
        <title>Dyadobacter sp. nov 'subterranea' isolated from contaminted grondwater.</title>
        <authorList>
            <person name="Szabo I."/>
            <person name="Al-Omari J."/>
            <person name="Szerdahelyi S.G."/>
            <person name="Rado J."/>
        </authorList>
    </citation>
    <scope>NUCLEOTIDE SEQUENCE [LARGE SCALE GENOMIC DNA]</scope>
    <source>
        <strain evidence="21">UP-52</strain>
    </source>
</reference>
<dbReference type="SUPFAM" id="SSF55821">
    <property type="entry name" value="YrdC/RibB"/>
    <property type="match status" value="1"/>
</dbReference>
<feature type="domain" description="GTP cyclohydrolase II" evidence="19">
    <location>
        <begin position="219"/>
        <end position="380"/>
    </location>
</feature>
<dbReference type="PIRSF" id="PIRSF001259">
    <property type="entry name" value="RibA"/>
    <property type="match status" value="1"/>
</dbReference>
<organism evidence="20 21">
    <name type="scientific">Dyadobacter subterraneus</name>
    <dbReference type="NCBI Taxonomy" id="2773304"/>
    <lineage>
        <taxon>Bacteria</taxon>
        <taxon>Pseudomonadati</taxon>
        <taxon>Bacteroidota</taxon>
        <taxon>Cytophagia</taxon>
        <taxon>Cytophagales</taxon>
        <taxon>Spirosomataceae</taxon>
        <taxon>Dyadobacter</taxon>
    </lineage>
</organism>
<dbReference type="Pfam" id="PF00925">
    <property type="entry name" value="GTP_cyclohydro2"/>
    <property type="match status" value="1"/>
</dbReference>
<evidence type="ECO:0000256" key="12">
    <source>
        <dbReference type="ARBA" id="ARBA00022842"/>
    </source>
</evidence>
<dbReference type="Proteomes" id="UP000634134">
    <property type="component" value="Unassembled WGS sequence"/>
</dbReference>
<evidence type="ECO:0000259" key="19">
    <source>
        <dbReference type="Pfam" id="PF00925"/>
    </source>
</evidence>
<dbReference type="HAMAP" id="MF_00179">
    <property type="entry name" value="RibA"/>
    <property type="match status" value="1"/>
</dbReference>
<keyword evidence="21" id="KW-1185">Reference proteome</keyword>
<comment type="function">
    <text evidence="2 18">Catalyzes the conversion of D-ribulose 5-phosphate to formate and 3,4-dihydroxy-2-butanone 4-phosphate.</text>
</comment>
<feature type="region of interest" description="DHBP synthase" evidence="18">
    <location>
        <begin position="1"/>
        <end position="209"/>
    </location>
</feature>
<keyword evidence="14 18" id="KW-0464">Manganese</keyword>
<dbReference type="CDD" id="cd00641">
    <property type="entry name" value="GTP_cyclohydro2"/>
    <property type="match status" value="1"/>
</dbReference>
<keyword evidence="11 18" id="KW-0862">Zinc</keyword>
<evidence type="ECO:0000256" key="1">
    <source>
        <dbReference type="ARBA" id="ARBA00000141"/>
    </source>
</evidence>
<dbReference type="InterPro" id="IPR036144">
    <property type="entry name" value="RibA-like_sf"/>
</dbReference>
<feature type="binding site" evidence="18">
    <location>
        <begin position="148"/>
        <end position="152"/>
    </location>
    <ligand>
        <name>D-ribulose 5-phosphate</name>
        <dbReference type="ChEBI" id="CHEBI:58121"/>
    </ligand>
</feature>
<evidence type="ECO:0000256" key="11">
    <source>
        <dbReference type="ARBA" id="ARBA00022833"/>
    </source>
</evidence>
<comment type="pathway">
    <text evidence="4 18">Cofactor biosynthesis; riboflavin biosynthesis; 2-hydroxy-3-oxobutyl phosphate from D-ribulose 5-phosphate: step 1/1.</text>
</comment>
<dbReference type="SUPFAM" id="SSF142695">
    <property type="entry name" value="RibA-like"/>
    <property type="match status" value="1"/>
</dbReference>
<dbReference type="EC" id="3.5.4.25" evidence="18"/>
<dbReference type="Pfam" id="PF00926">
    <property type="entry name" value="DHBP_synthase"/>
    <property type="match status" value="1"/>
</dbReference>